<dbReference type="Pfam" id="PF18294">
    <property type="entry name" value="Pept_S41_N"/>
    <property type="match status" value="1"/>
</dbReference>
<reference evidence="2 3" key="1">
    <citation type="journal article" date="2013" name="Stand. Genomic Sci.">
        <title>Genomic Encyclopedia of Type Strains, Phase I: The one thousand microbial genomes (KMG-I) project.</title>
        <authorList>
            <person name="Kyrpides N.C."/>
            <person name="Woyke T."/>
            <person name="Eisen J.A."/>
            <person name="Garrity G."/>
            <person name="Lilburn T.G."/>
            <person name="Beck B.J."/>
            <person name="Whitman W.B."/>
            <person name="Hugenholtz P."/>
            <person name="Klenk H.P."/>
        </authorList>
    </citation>
    <scope>NUCLEOTIDE SEQUENCE [LARGE SCALE GENOMIC DNA]</scope>
    <source>
        <strain evidence="2 3">DSM 13484</strain>
    </source>
</reference>
<dbReference type="PROSITE" id="PS51257">
    <property type="entry name" value="PROKAR_LIPOPROTEIN"/>
    <property type="match status" value="1"/>
</dbReference>
<dbReference type="Pfam" id="PF17820">
    <property type="entry name" value="PDZ_6"/>
    <property type="match status" value="1"/>
</dbReference>
<organism evidence="2 3">
    <name type="scientific">Chitinophaga japonensis</name>
    <name type="common">Flexibacter japonensis</name>
    <dbReference type="NCBI Taxonomy" id="104662"/>
    <lineage>
        <taxon>Bacteria</taxon>
        <taxon>Pseudomonadati</taxon>
        <taxon>Bacteroidota</taxon>
        <taxon>Chitinophagia</taxon>
        <taxon>Chitinophagales</taxon>
        <taxon>Chitinophagaceae</taxon>
        <taxon>Chitinophaga</taxon>
    </lineage>
</organism>
<proteinExistence type="predicted"/>
<dbReference type="CDD" id="cd07561">
    <property type="entry name" value="Peptidase_S41_CPP_like"/>
    <property type="match status" value="1"/>
</dbReference>
<evidence type="ECO:0000313" key="2">
    <source>
        <dbReference type="EMBL" id="TWI88214.1"/>
    </source>
</evidence>
<evidence type="ECO:0000313" key="3">
    <source>
        <dbReference type="Proteomes" id="UP000316778"/>
    </source>
</evidence>
<comment type="caution">
    <text evidence="2">The sequence shown here is derived from an EMBL/GenBank/DDBJ whole genome shotgun (WGS) entry which is preliminary data.</text>
</comment>
<keyword evidence="2" id="KW-0378">Hydrolase</keyword>
<keyword evidence="2" id="KW-0645">Protease</keyword>
<evidence type="ECO:0000259" key="1">
    <source>
        <dbReference type="PROSITE" id="PS50106"/>
    </source>
</evidence>
<dbReference type="GO" id="GO:0007165">
    <property type="term" value="P:signal transduction"/>
    <property type="evidence" value="ECO:0007669"/>
    <property type="project" value="TreeGrafter"/>
</dbReference>
<dbReference type="GO" id="GO:0006508">
    <property type="term" value="P:proteolysis"/>
    <property type="evidence" value="ECO:0007669"/>
    <property type="project" value="UniProtKB-KW"/>
</dbReference>
<dbReference type="AlphaFoldDB" id="A0A562T4P9"/>
<dbReference type="OrthoDB" id="7168509at2"/>
<dbReference type="InterPro" id="IPR005151">
    <property type="entry name" value="Tail-specific_protease"/>
</dbReference>
<dbReference type="GO" id="GO:0004175">
    <property type="term" value="F:endopeptidase activity"/>
    <property type="evidence" value="ECO:0007669"/>
    <property type="project" value="TreeGrafter"/>
</dbReference>
<protein>
    <submittedName>
        <fullName evidence="2">C-terminal processing protease CtpA/Prc</fullName>
    </submittedName>
</protein>
<dbReference type="EMBL" id="VLLG01000003">
    <property type="protein sequence ID" value="TWI88214.1"/>
    <property type="molecule type" value="Genomic_DNA"/>
</dbReference>
<keyword evidence="3" id="KW-1185">Reference proteome</keyword>
<dbReference type="Proteomes" id="UP000316778">
    <property type="component" value="Unassembled WGS sequence"/>
</dbReference>
<dbReference type="PANTHER" id="PTHR32060">
    <property type="entry name" value="TAIL-SPECIFIC PROTEASE"/>
    <property type="match status" value="1"/>
</dbReference>
<dbReference type="SUPFAM" id="SSF52096">
    <property type="entry name" value="ClpP/crotonase"/>
    <property type="match status" value="1"/>
</dbReference>
<accession>A0A562T4P9</accession>
<sequence>MSYNPSKAWPSYNHLLRKMLPVFLCIILTAACRKDNGVAPPTGPVTQQEINNWILDSMRYFYLWNQYLPAKADTQPTVAFFNSLKYTSDRFSVIYDPEDLSTYPKTMLYTFGIDFSVIDWPDAATGAIGVITYVLPGSPAQQQGLKRGDYFTRINGTPLNGTNAAALSAAWLAAGTGSLTPAAVNGDTITEGNAISLNEKTQIQYPIHELKALQVGGKTVGYLFYNLFHDAYSLELLGAFKQFKIWGVTELVLDLRYNSGGSVATAAMLTALIAPGINEETIFAKYSGNANLGQRNITFKSALSVPEFGEPISFSSLEPGQLSLPRVFILSGPQTASAAELVINNLKPFTEVVQIGQSTYGKDKGAVIISDMRSPKRIPWVLQPITYNLSNTSGAGGYTQGLTPQYVVNELSHQPLSPIGDENEPLLAKAISILSGNGRQTVPGQIISSSRVYFDSREQPAAGSIVRIPSALTR</sequence>
<dbReference type="Gene3D" id="3.30.750.170">
    <property type="match status" value="1"/>
</dbReference>
<dbReference type="InterPro" id="IPR001478">
    <property type="entry name" value="PDZ"/>
</dbReference>
<dbReference type="Gene3D" id="2.30.42.10">
    <property type="match status" value="1"/>
</dbReference>
<dbReference type="InterPro" id="IPR036034">
    <property type="entry name" value="PDZ_sf"/>
</dbReference>
<feature type="domain" description="PDZ" evidence="1">
    <location>
        <begin position="130"/>
        <end position="161"/>
    </location>
</feature>
<dbReference type="GO" id="GO:0030288">
    <property type="term" value="C:outer membrane-bounded periplasmic space"/>
    <property type="evidence" value="ECO:0007669"/>
    <property type="project" value="TreeGrafter"/>
</dbReference>
<dbReference type="GO" id="GO:0008236">
    <property type="term" value="F:serine-type peptidase activity"/>
    <property type="evidence" value="ECO:0007669"/>
    <property type="project" value="InterPro"/>
</dbReference>
<dbReference type="Pfam" id="PF03572">
    <property type="entry name" value="Peptidase_S41"/>
    <property type="match status" value="1"/>
</dbReference>
<dbReference type="PROSITE" id="PS50106">
    <property type="entry name" value="PDZ"/>
    <property type="match status" value="1"/>
</dbReference>
<gene>
    <name evidence="2" type="ORF">LX66_2297</name>
</gene>
<dbReference type="PANTHER" id="PTHR32060:SF30">
    <property type="entry name" value="CARBOXY-TERMINAL PROCESSING PROTEASE CTPA"/>
    <property type="match status" value="1"/>
</dbReference>
<dbReference type="RefSeq" id="WP_145713251.1">
    <property type="nucleotide sequence ID" value="NZ_BAAAFY010000001.1"/>
</dbReference>
<dbReference type="InterPro" id="IPR041489">
    <property type="entry name" value="PDZ_6"/>
</dbReference>
<dbReference type="SUPFAM" id="SSF50156">
    <property type="entry name" value="PDZ domain-like"/>
    <property type="match status" value="1"/>
</dbReference>
<dbReference type="InterPro" id="IPR041613">
    <property type="entry name" value="Pept_S41_N"/>
</dbReference>
<dbReference type="Gene3D" id="3.90.226.10">
    <property type="entry name" value="2-enoyl-CoA Hydratase, Chain A, domain 1"/>
    <property type="match status" value="1"/>
</dbReference>
<dbReference type="InterPro" id="IPR029045">
    <property type="entry name" value="ClpP/crotonase-like_dom_sf"/>
</dbReference>
<name>A0A562T4P9_CHIJA</name>